<dbReference type="AlphaFoldDB" id="A0ABD0KFN4"/>
<name>A0ABD0KFN4_9CAEN</name>
<dbReference type="Proteomes" id="UP001519460">
    <property type="component" value="Unassembled WGS sequence"/>
</dbReference>
<dbReference type="EMBL" id="JACVVK020000185">
    <property type="protein sequence ID" value="KAK7485989.1"/>
    <property type="molecule type" value="Genomic_DNA"/>
</dbReference>
<comment type="caution">
    <text evidence="3">The sequence shown here is derived from an EMBL/GenBank/DDBJ whole genome shotgun (WGS) entry which is preliminary data.</text>
</comment>
<evidence type="ECO:0000256" key="1">
    <source>
        <dbReference type="SAM" id="Coils"/>
    </source>
</evidence>
<organism evidence="3 4">
    <name type="scientific">Batillaria attramentaria</name>
    <dbReference type="NCBI Taxonomy" id="370345"/>
    <lineage>
        <taxon>Eukaryota</taxon>
        <taxon>Metazoa</taxon>
        <taxon>Spiralia</taxon>
        <taxon>Lophotrochozoa</taxon>
        <taxon>Mollusca</taxon>
        <taxon>Gastropoda</taxon>
        <taxon>Caenogastropoda</taxon>
        <taxon>Sorbeoconcha</taxon>
        <taxon>Cerithioidea</taxon>
        <taxon>Batillariidae</taxon>
        <taxon>Batillaria</taxon>
    </lineage>
</organism>
<accession>A0ABD0KFN4</accession>
<evidence type="ECO:0000256" key="2">
    <source>
        <dbReference type="SAM" id="SignalP"/>
    </source>
</evidence>
<dbReference type="CDD" id="cd14686">
    <property type="entry name" value="bZIP"/>
    <property type="match status" value="1"/>
</dbReference>
<feature type="coiled-coil region" evidence="1">
    <location>
        <begin position="77"/>
        <end position="150"/>
    </location>
</feature>
<keyword evidence="4" id="KW-1185">Reference proteome</keyword>
<keyword evidence="1" id="KW-0175">Coiled coil</keyword>
<dbReference type="Gene3D" id="3.30.70.1820">
    <property type="entry name" value="L1 transposable element, RRM domain"/>
    <property type="match status" value="1"/>
</dbReference>
<reference evidence="3 4" key="1">
    <citation type="journal article" date="2023" name="Sci. Data">
        <title>Genome assembly of the Korean intertidal mud-creeper Batillaria attramentaria.</title>
        <authorList>
            <person name="Patra A.K."/>
            <person name="Ho P.T."/>
            <person name="Jun S."/>
            <person name="Lee S.J."/>
            <person name="Kim Y."/>
            <person name="Won Y.J."/>
        </authorList>
    </citation>
    <scope>NUCLEOTIDE SEQUENCE [LARGE SCALE GENOMIC DNA]</scope>
    <source>
        <strain evidence="3">Wonlab-2016</strain>
    </source>
</reference>
<evidence type="ECO:0000313" key="4">
    <source>
        <dbReference type="Proteomes" id="UP001519460"/>
    </source>
</evidence>
<dbReference type="PANTHER" id="PTHR11505">
    <property type="entry name" value="L1 TRANSPOSABLE ELEMENT-RELATED"/>
    <property type="match status" value="1"/>
</dbReference>
<keyword evidence="2" id="KW-0732">Signal</keyword>
<feature type="signal peptide" evidence="2">
    <location>
        <begin position="1"/>
        <end position="16"/>
    </location>
</feature>
<gene>
    <name evidence="3" type="ORF">BaRGS_00022741</name>
</gene>
<feature type="chain" id="PRO_5044862240" description="Secreted protein" evidence="2">
    <location>
        <begin position="17"/>
        <end position="234"/>
    </location>
</feature>
<evidence type="ECO:0000313" key="3">
    <source>
        <dbReference type="EMBL" id="KAK7485989.1"/>
    </source>
</evidence>
<dbReference type="InterPro" id="IPR004244">
    <property type="entry name" value="Transposase_22"/>
</dbReference>
<protein>
    <recommendedName>
        <fullName evidence="5">Secreted protein</fullName>
    </recommendedName>
</protein>
<evidence type="ECO:0008006" key="5">
    <source>
        <dbReference type="Google" id="ProtNLM"/>
    </source>
</evidence>
<proteinExistence type="predicted"/>
<sequence>MRILVVCLFFVSLVSLAGLLLLLSGDVELNPGPGEEQHGAATATTECTVTDTDTDTAGKDFTIGDVMKVLLGVQKDVADIKQDGTVVRQRLAELEEENKTLKQQNARLTKRVEDMTQKVDTLDRHTTRTLDAMDKEIENQEQRARRNNLRFFNIAETGKNSYTACAEQVFELLRSVFPERNWCRNDIERCHRIGKKGQKPRPVIVKFLHWSDKMAILNTGRQRLWQHGVSVAGA</sequence>